<feature type="region of interest" description="Disordered" evidence="1">
    <location>
        <begin position="348"/>
        <end position="369"/>
    </location>
</feature>
<geneLocation type="plastid" evidence="3"/>
<evidence type="ECO:0000313" key="3">
    <source>
        <dbReference type="EMBL" id="ATL76530.1"/>
    </source>
</evidence>
<gene>
    <name evidence="3" type="primary">atpF</name>
</gene>
<feature type="transmembrane region" description="Helical" evidence="2">
    <location>
        <begin position="20"/>
        <end position="39"/>
    </location>
</feature>
<protein>
    <submittedName>
        <fullName evidence="3">ATP synthase CF0 B subunit</fullName>
    </submittedName>
</protein>
<name>A0A291S7X2_CHEAL</name>
<organism evidence="3">
    <name type="scientific">Chenopodium album</name>
    <name type="common">Fat hen</name>
    <dbReference type="NCBI Taxonomy" id="3559"/>
    <lineage>
        <taxon>Eukaryota</taxon>
        <taxon>Viridiplantae</taxon>
        <taxon>Streptophyta</taxon>
        <taxon>Embryophyta</taxon>
        <taxon>Tracheophyta</taxon>
        <taxon>Spermatophyta</taxon>
        <taxon>Magnoliopsida</taxon>
        <taxon>eudicotyledons</taxon>
        <taxon>Gunneridae</taxon>
        <taxon>Pentapetalae</taxon>
        <taxon>Caryophyllales</taxon>
        <taxon>Chenopodiaceae</taxon>
        <taxon>Chenopodioideae</taxon>
        <taxon>Atripliceae</taxon>
        <taxon>Chenopodium</taxon>
    </lineage>
</organism>
<accession>A0A291S7X2</accession>
<proteinExistence type="predicted"/>
<feature type="transmembrane region" description="Helical" evidence="2">
    <location>
        <begin position="46"/>
        <end position="65"/>
    </location>
</feature>
<evidence type="ECO:0000256" key="2">
    <source>
        <dbReference type="SAM" id="Phobius"/>
    </source>
</evidence>
<dbReference type="AlphaFoldDB" id="A0A291S7X2"/>
<reference evidence="3" key="1">
    <citation type="submission" date="2017-06" db="EMBL/GenBank/DDBJ databases">
        <title>Complete Chloroplast Genome Sequence of Chenopodium album.</title>
        <authorList>
            <person name="Jashmi R.K."/>
            <person name="Thongam B."/>
        </authorList>
    </citation>
    <scope>NUCLEOTIDE SEQUENCE</scope>
    <source>
        <tissue evidence="3">Leaf</tissue>
    </source>
</reference>
<keyword evidence="2" id="KW-0472">Membrane</keyword>
<keyword evidence="2" id="KW-1133">Transmembrane helix</keyword>
<evidence type="ECO:0000256" key="1">
    <source>
        <dbReference type="SAM" id="MobiDB-lite"/>
    </source>
</evidence>
<keyword evidence="3" id="KW-0934">Plastid</keyword>
<dbReference type="EMBL" id="MF418659">
    <property type="protein sequence ID" value="ATL76530.1"/>
    <property type="molecule type" value="Genomic_DNA"/>
</dbReference>
<feature type="compositionally biased region" description="Polar residues" evidence="1">
    <location>
        <begin position="350"/>
        <end position="369"/>
    </location>
</feature>
<keyword evidence="2" id="KW-0812">Transmembrane</keyword>
<sequence>MKNVTDSFVFLGHWPSAGVSGLIPIFQQIISVCLVYSFLERECVRVVYFKIGWIQPTVTLPLFLYKKLGESAFQMTSEINNKEIICKNSFVGKYTFDSLSTNNVGGHGNLNCLKSRHMQGILSTTMLILKYTEYRGNIKRNIVTNFSIYNTHVDKIVGISYLLLEKCFGFFFIKINAKAESMTYVNKKHFWIIKKKQLCQLLLFFLGGQKSLRISSLDYDGFHFLSYEQRRRIVHYIKKDMEICHKNSNAEPNELKDSSLVREGVMNVLKMERSTFIKFIRSKTEDLEYYKFRRTTRKGHTVGKSQGSLKESRNRRGSVSSEWIFNRTRKNEFDFNLNFRTIRKLKRNHSVTTKSDSSPTTGFSTSLTRSSRDSEFFEQVTFTNHQC</sequence>